<comment type="caution">
    <text evidence="1">The sequence shown here is derived from an EMBL/GenBank/DDBJ whole genome shotgun (WGS) entry which is preliminary data.</text>
</comment>
<evidence type="ECO:0000313" key="2">
    <source>
        <dbReference type="Proteomes" id="UP000287352"/>
    </source>
</evidence>
<dbReference type="OrthoDB" id="172825at2"/>
<organism evidence="1 2">
    <name type="scientific">Tengunoibacter tsumagoiensis</name>
    <dbReference type="NCBI Taxonomy" id="2014871"/>
    <lineage>
        <taxon>Bacteria</taxon>
        <taxon>Bacillati</taxon>
        <taxon>Chloroflexota</taxon>
        <taxon>Ktedonobacteria</taxon>
        <taxon>Ktedonobacterales</taxon>
        <taxon>Dictyobacteraceae</taxon>
        <taxon>Tengunoibacter</taxon>
    </lineage>
</organism>
<dbReference type="EMBL" id="BIFR01000002">
    <property type="protein sequence ID" value="GCE14648.1"/>
    <property type="molecule type" value="Genomic_DNA"/>
</dbReference>
<gene>
    <name evidence="1" type="ORF">KTT_45070</name>
</gene>
<evidence type="ECO:0000313" key="1">
    <source>
        <dbReference type="EMBL" id="GCE14648.1"/>
    </source>
</evidence>
<evidence type="ECO:0008006" key="3">
    <source>
        <dbReference type="Google" id="ProtNLM"/>
    </source>
</evidence>
<dbReference type="Proteomes" id="UP000287352">
    <property type="component" value="Unassembled WGS sequence"/>
</dbReference>
<protein>
    <recommendedName>
        <fullName evidence="3">Nif11 domain-containing protein</fullName>
    </recommendedName>
</protein>
<name>A0A402A691_9CHLR</name>
<reference evidence="2" key="1">
    <citation type="submission" date="2018-12" db="EMBL/GenBank/DDBJ databases">
        <title>Tengunoibacter tsumagoiensis gen. nov., sp. nov., Dictyobacter kobayashii sp. nov., D. alpinus sp. nov., and D. joshuensis sp. nov. and description of Dictyobacteraceae fam. nov. within the order Ktedonobacterales isolated from Tengu-no-mugimeshi.</title>
        <authorList>
            <person name="Wang C.M."/>
            <person name="Zheng Y."/>
            <person name="Sakai Y."/>
            <person name="Toyoda A."/>
            <person name="Minakuchi Y."/>
            <person name="Abe K."/>
            <person name="Yokota A."/>
            <person name="Yabe S."/>
        </authorList>
    </citation>
    <scope>NUCLEOTIDE SEQUENCE [LARGE SCALE GENOMIC DNA]</scope>
    <source>
        <strain evidence="2">Uno3</strain>
    </source>
</reference>
<dbReference type="RefSeq" id="WP_126582199.1">
    <property type="nucleotide sequence ID" value="NZ_BIFR01000002.1"/>
</dbReference>
<dbReference type="AlphaFoldDB" id="A0A402A691"/>
<sequence length="82" mass="8813">MSDQNLEQIRATARQLVECINSDSSFKEKVEKDPKGTLVAEGLPENAVGEFLHEANLTDVAGYSADLTISITICGLSCLLSL</sequence>
<accession>A0A402A691</accession>
<keyword evidence="2" id="KW-1185">Reference proteome</keyword>
<proteinExistence type="predicted"/>